<gene>
    <name evidence="1" type="ORF">HID58_043264</name>
</gene>
<keyword evidence="2" id="KW-1185">Reference proteome</keyword>
<accession>A0ABQ8BG21</accession>
<organism evidence="1 2">
    <name type="scientific">Brassica napus</name>
    <name type="common">Rape</name>
    <dbReference type="NCBI Taxonomy" id="3708"/>
    <lineage>
        <taxon>Eukaryota</taxon>
        <taxon>Viridiplantae</taxon>
        <taxon>Streptophyta</taxon>
        <taxon>Embryophyta</taxon>
        <taxon>Tracheophyta</taxon>
        <taxon>Spermatophyta</taxon>
        <taxon>Magnoliopsida</taxon>
        <taxon>eudicotyledons</taxon>
        <taxon>Gunneridae</taxon>
        <taxon>Pentapetalae</taxon>
        <taxon>rosids</taxon>
        <taxon>malvids</taxon>
        <taxon>Brassicales</taxon>
        <taxon>Brassicaceae</taxon>
        <taxon>Brassiceae</taxon>
        <taxon>Brassica</taxon>
    </lineage>
</organism>
<sequence>VMFFIMVLIVVSQSAFVTWHDLIVKAKFMEKLNDSYKKFMVRTMRRSKQLMKIQKRMTSVKKLWHYIHENLSYMKNVFYRYKNVWIRSQEPKAKIMINRNTIVQIHWREENGGGCFHQLHLNIEERNRSGGRRSLYRPNSQVCQYQRRK</sequence>
<proteinExistence type="predicted"/>
<dbReference type="Proteomes" id="UP000824890">
    <property type="component" value="Unassembled WGS sequence"/>
</dbReference>
<evidence type="ECO:0000313" key="1">
    <source>
        <dbReference type="EMBL" id="KAH0903761.1"/>
    </source>
</evidence>
<feature type="non-terminal residue" evidence="1">
    <location>
        <position position="1"/>
    </location>
</feature>
<reference evidence="1 2" key="1">
    <citation type="submission" date="2021-05" db="EMBL/GenBank/DDBJ databases">
        <title>Genome Assembly of Synthetic Allotetraploid Brassica napus Reveals Homoeologous Exchanges between Subgenomes.</title>
        <authorList>
            <person name="Davis J.T."/>
        </authorList>
    </citation>
    <scope>NUCLEOTIDE SEQUENCE [LARGE SCALE GENOMIC DNA]</scope>
    <source>
        <strain evidence="2">cv. Da-Ae</strain>
        <tissue evidence="1">Seedling</tissue>
    </source>
</reference>
<comment type="caution">
    <text evidence="1">The sequence shown here is derived from an EMBL/GenBank/DDBJ whole genome shotgun (WGS) entry which is preliminary data.</text>
</comment>
<name>A0ABQ8BG21_BRANA</name>
<evidence type="ECO:0000313" key="2">
    <source>
        <dbReference type="Proteomes" id="UP000824890"/>
    </source>
</evidence>
<protein>
    <submittedName>
        <fullName evidence="1">Uncharacterized protein</fullName>
    </submittedName>
</protein>
<dbReference type="EMBL" id="JAGKQM010000011">
    <property type="protein sequence ID" value="KAH0903761.1"/>
    <property type="molecule type" value="Genomic_DNA"/>
</dbReference>